<dbReference type="FunFam" id="2.30.29.30:FF:000035">
    <property type="entry name" value="Disabled homolog 2 isoform 1"/>
    <property type="match status" value="1"/>
</dbReference>
<dbReference type="SUPFAM" id="SSF50729">
    <property type="entry name" value="PH domain-like"/>
    <property type="match status" value="1"/>
</dbReference>
<reference evidence="8" key="1">
    <citation type="submission" date="2022-11" db="EMBL/GenBank/DDBJ databases">
        <title>Chromosome-level genome of Pogonophryne albipinna.</title>
        <authorList>
            <person name="Jo E."/>
        </authorList>
    </citation>
    <scope>NUCLEOTIDE SEQUENCE</scope>
    <source>
        <strain evidence="8">SGF0006</strain>
        <tissue evidence="8">Muscle</tissue>
    </source>
</reference>
<dbReference type="PROSITE" id="PS01179">
    <property type="entry name" value="PID"/>
    <property type="match status" value="1"/>
</dbReference>
<dbReference type="GO" id="GO:0005737">
    <property type="term" value="C:cytoplasm"/>
    <property type="evidence" value="ECO:0007669"/>
    <property type="project" value="UniProtKB-SubCell"/>
</dbReference>
<feature type="region of interest" description="Disordered" evidence="6">
    <location>
        <begin position="1"/>
        <end position="32"/>
    </location>
</feature>
<dbReference type="CDD" id="cd01215">
    <property type="entry name" value="PTB_Dab"/>
    <property type="match status" value="1"/>
</dbReference>
<evidence type="ECO:0000259" key="7">
    <source>
        <dbReference type="PROSITE" id="PS01179"/>
    </source>
</evidence>
<feature type="compositionally biased region" description="Basic and acidic residues" evidence="6">
    <location>
        <begin position="1"/>
        <end position="13"/>
    </location>
</feature>
<dbReference type="Gene3D" id="2.30.29.30">
    <property type="entry name" value="Pleckstrin-homology domain (PH domain)/Phosphotyrosine-binding domain (PTB)"/>
    <property type="match status" value="1"/>
</dbReference>
<evidence type="ECO:0000313" key="8">
    <source>
        <dbReference type="EMBL" id="KAJ4936768.1"/>
    </source>
</evidence>
<dbReference type="PANTHER" id="PTHR47695">
    <property type="entry name" value="PID DOMAIN-CONTAINING PROTEIN"/>
    <property type="match status" value="1"/>
</dbReference>
<feature type="region of interest" description="Disordered" evidence="6">
    <location>
        <begin position="523"/>
        <end position="624"/>
    </location>
</feature>
<proteinExistence type="predicted"/>
<dbReference type="InterPro" id="IPR006020">
    <property type="entry name" value="PTB/PI_dom"/>
</dbReference>
<evidence type="ECO:0000256" key="1">
    <source>
        <dbReference type="ARBA" id="ARBA00004496"/>
    </source>
</evidence>
<keyword evidence="3" id="KW-0963">Cytoplasm</keyword>
<keyword evidence="2" id="KW-0217">Developmental protein</keyword>
<accession>A0AAD6B4L5</accession>
<dbReference type="InterPro" id="IPR048559">
    <property type="entry name" value="DAB1/2_SBM"/>
</dbReference>
<feature type="compositionally biased region" description="Pro residues" evidence="6">
    <location>
        <begin position="23"/>
        <end position="32"/>
    </location>
</feature>
<evidence type="ECO:0000256" key="2">
    <source>
        <dbReference type="ARBA" id="ARBA00022473"/>
    </source>
</evidence>
<feature type="compositionally biased region" description="Low complexity" evidence="6">
    <location>
        <begin position="539"/>
        <end position="574"/>
    </location>
</feature>
<feature type="region of interest" description="Disordered" evidence="6">
    <location>
        <begin position="300"/>
        <end position="327"/>
    </location>
</feature>
<dbReference type="GO" id="GO:0001764">
    <property type="term" value="P:neuron migration"/>
    <property type="evidence" value="ECO:0007669"/>
    <property type="project" value="TreeGrafter"/>
</dbReference>
<sequence>MDGMEKVRNDIIKPEAGPDPFTDAPPPPVPPPDVHHPGRAWWIMGEHWTEMIPLNSSHSSWFVTTNGTHGNCQDRTEVGLIKRFRGDGVRYKAKLIGIDEVTSARGDKLCQDSMMKLKGMASSARSKGEHKQRVFLTVSFGGIKIYCERSGVLMHHHSVHEISYIAKDTRDHRAFGYVCGKESHHKFVAIKTAQSAEPLIIDLRDLFTLIYDIKQREEMEKKAQKDKQCEQAVYQTILEDEVDDPVYQYIVFEAGHEPLRGHQSEESVYQVPSSQQKDGIYDVPKRHFMTNINHFDLFGDMSTPPSMPPSPANTLDPSRSSRQQQHAAELYAPFSPTSLPSGYMTMGPVQAAQWAQQPYPGQAQTLAFPVQGPLQVAQVLPGGQPLIWSQANIFPATQQQWAAMAAYMPAQTVGVGGHAITAAMLQGLVPITTMCPQACDLSAPSSAITSPQHTADPSLLHRQLSLGREGLGVESDAGEAPSTSGVGPGFASASVSRCGTPGPLGVPNTLLCSQLLPPSAAATQEEEGSCSDLDLSRMTLSPGTSSSPSTESPSTPAPHQSSSSDCPASQASDPPTDHSPVDPEGACSNAKEEQSGSDAARSSSPEPSGAPDAPQDQTCPQEDS</sequence>
<feature type="compositionally biased region" description="Polar residues" evidence="6">
    <location>
        <begin position="615"/>
        <end position="624"/>
    </location>
</feature>
<dbReference type="AlphaFoldDB" id="A0AAD6B4L5"/>
<feature type="domain" description="PID" evidence="7">
    <location>
        <begin position="86"/>
        <end position="218"/>
    </location>
</feature>
<dbReference type="PANTHER" id="PTHR47695:SF4">
    <property type="entry name" value="DISABLED HOMOLOG 1"/>
    <property type="match status" value="1"/>
</dbReference>
<feature type="region of interest" description="Disordered" evidence="6">
    <location>
        <begin position="472"/>
        <end position="494"/>
    </location>
</feature>
<protein>
    <recommendedName>
        <fullName evidence="7">PID domain-containing protein</fullName>
    </recommendedName>
</protein>
<dbReference type="SMART" id="SM00462">
    <property type="entry name" value="PTB"/>
    <property type="match status" value="1"/>
</dbReference>
<dbReference type="InterPro" id="IPR011993">
    <property type="entry name" value="PH-like_dom_sf"/>
</dbReference>
<dbReference type="InterPro" id="IPR048561">
    <property type="entry name" value="Dab_PTB"/>
</dbReference>
<evidence type="ECO:0000313" key="9">
    <source>
        <dbReference type="Proteomes" id="UP001219934"/>
    </source>
</evidence>
<evidence type="ECO:0000256" key="3">
    <source>
        <dbReference type="ARBA" id="ARBA00022490"/>
    </source>
</evidence>
<keyword evidence="4" id="KW-0597">Phosphoprotein</keyword>
<dbReference type="Pfam" id="PF21792">
    <property type="entry name" value="DAB2_SBM"/>
    <property type="match status" value="1"/>
</dbReference>
<keyword evidence="9" id="KW-1185">Reference proteome</keyword>
<comment type="caution">
    <text evidence="8">The sequence shown here is derived from an EMBL/GenBank/DDBJ whole genome shotgun (WGS) entry which is preliminary data.</text>
</comment>
<name>A0AAD6B4L5_9TELE</name>
<dbReference type="EMBL" id="JAPTMU010000010">
    <property type="protein sequence ID" value="KAJ4936768.1"/>
    <property type="molecule type" value="Genomic_DNA"/>
</dbReference>
<evidence type="ECO:0000256" key="5">
    <source>
        <dbReference type="ARBA" id="ARBA00022782"/>
    </source>
</evidence>
<comment type="subcellular location">
    <subcellularLocation>
        <location evidence="1">Cytoplasm</location>
    </subcellularLocation>
</comment>
<evidence type="ECO:0000256" key="4">
    <source>
        <dbReference type="ARBA" id="ARBA00022553"/>
    </source>
</evidence>
<feature type="compositionally biased region" description="Polar residues" evidence="6">
    <location>
        <begin position="312"/>
        <end position="326"/>
    </location>
</feature>
<evidence type="ECO:0000256" key="6">
    <source>
        <dbReference type="SAM" id="MobiDB-lite"/>
    </source>
</evidence>
<dbReference type="Proteomes" id="UP001219934">
    <property type="component" value="Unassembled WGS sequence"/>
</dbReference>
<keyword evidence="5" id="KW-0221">Differentiation</keyword>
<organism evidence="8 9">
    <name type="scientific">Pogonophryne albipinna</name>
    <dbReference type="NCBI Taxonomy" id="1090488"/>
    <lineage>
        <taxon>Eukaryota</taxon>
        <taxon>Metazoa</taxon>
        <taxon>Chordata</taxon>
        <taxon>Craniata</taxon>
        <taxon>Vertebrata</taxon>
        <taxon>Euteleostomi</taxon>
        <taxon>Actinopterygii</taxon>
        <taxon>Neopterygii</taxon>
        <taxon>Teleostei</taxon>
        <taxon>Neoteleostei</taxon>
        <taxon>Acanthomorphata</taxon>
        <taxon>Eupercaria</taxon>
        <taxon>Perciformes</taxon>
        <taxon>Notothenioidei</taxon>
        <taxon>Pogonophryne</taxon>
    </lineage>
</organism>
<feature type="compositionally biased region" description="Polar residues" evidence="6">
    <location>
        <begin position="596"/>
        <end position="606"/>
    </location>
</feature>
<gene>
    <name evidence="8" type="ORF">JOQ06_001354</name>
</gene>